<dbReference type="OrthoDB" id="69496at2759"/>
<keyword evidence="5" id="KW-1185">Reference proteome</keyword>
<evidence type="ECO:0000313" key="5">
    <source>
        <dbReference type="Proteomes" id="UP000838756"/>
    </source>
</evidence>
<evidence type="ECO:0000259" key="3">
    <source>
        <dbReference type="PROSITE" id="PS50015"/>
    </source>
</evidence>
<feature type="domain" description="Saposin B-type" evidence="3">
    <location>
        <begin position="1"/>
        <end position="57"/>
    </location>
</feature>
<organism evidence="4 5">
    <name type="scientific">Pararge aegeria aegeria</name>
    <dbReference type="NCBI Taxonomy" id="348720"/>
    <lineage>
        <taxon>Eukaryota</taxon>
        <taxon>Metazoa</taxon>
        <taxon>Ecdysozoa</taxon>
        <taxon>Arthropoda</taxon>
        <taxon>Hexapoda</taxon>
        <taxon>Insecta</taxon>
        <taxon>Pterygota</taxon>
        <taxon>Neoptera</taxon>
        <taxon>Endopterygota</taxon>
        <taxon>Lepidoptera</taxon>
        <taxon>Glossata</taxon>
        <taxon>Ditrysia</taxon>
        <taxon>Papilionoidea</taxon>
        <taxon>Nymphalidae</taxon>
        <taxon>Satyrinae</taxon>
        <taxon>Satyrini</taxon>
        <taxon>Parargina</taxon>
        <taxon>Pararge</taxon>
    </lineage>
</organism>
<dbReference type="InterPro" id="IPR011001">
    <property type="entry name" value="Saposin-like"/>
</dbReference>
<feature type="non-terminal residue" evidence="4">
    <location>
        <position position="1"/>
    </location>
</feature>
<reference evidence="4" key="1">
    <citation type="submission" date="2022-03" db="EMBL/GenBank/DDBJ databases">
        <authorList>
            <person name="Lindestad O."/>
        </authorList>
    </citation>
    <scope>NUCLEOTIDE SEQUENCE</scope>
</reference>
<evidence type="ECO:0000313" key="4">
    <source>
        <dbReference type="EMBL" id="CAH2211304.1"/>
    </source>
</evidence>
<dbReference type="GO" id="GO:0006665">
    <property type="term" value="P:sphingolipid metabolic process"/>
    <property type="evidence" value="ECO:0007669"/>
    <property type="project" value="InterPro"/>
</dbReference>
<dbReference type="InterPro" id="IPR051428">
    <property type="entry name" value="Sphingo_Act-Surfact_Prot"/>
</dbReference>
<keyword evidence="1" id="KW-1015">Disulfide bond</keyword>
<evidence type="ECO:0000256" key="2">
    <source>
        <dbReference type="ARBA" id="ARBA00023180"/>
    </source>
</evidence>
<accession>A0A8S4QR45</accession>
<dbReference type="Proteomes" id="UP000838756">
    <property type="component" value="Unassembled WGS sequence"/>
</dbReference>
<name>A0A8S4QR45_9NEOP</name>
<dbReference type="EMBL" id="CAKXAJ010009823">
    <property type="protein sequence ID" value="CAH2211304.1"/>
    <property type="molecule type" value="Genomic_DNA"/>
</dbReference>
<dbReference type="Gene3D" id="1.10.225.10">
    <property type="entry name" value="Saposin-like"/>
    <property type="match status" value="1"/>
</dbReference>
<dbReference type="PANTHER" id="PTHR11480">
    <property type="entry name" value="SAPOSIN-RELATED"/>
    <property type="match status" value="1"/>
</dbReference>
<dbReference type="PRINTS" id="PR01797">
    <property type="entry name" value="SAPOSIN"/>
</dbReference>
<dbReference type="Pfam" id="PF03489">
    <property type="entry name" value="SapB_2"/>
    <property type="match status" value="1"/>
</dbReference>
<dbReference type="AlphaFoldDB" id="A0A8S4QR45"/>
<dbReference type="GO" id="GO:0016020">
    <property type="term" value="C:membrane"/>
    <property type="evidence" value="ECO:0007669"/>
    <property type="project" value="GOC"/>
</dbReference>
<sequence>DEIKNVVHGVCKRMPKSVRQECDQFVEKYADLVISLLAQELNPDEVCRELKLCDQTFNAFRGNYFLKTIPKDL</sequence>
<dbReference type="SUPFAM" id="SSF47862">
    <property type="entry name" value="Saposin"/>
    <property type="match status" value="1"/>
</dbReference>
<protein>
    <submittedName>
        <fullName evidence="4">Jg22965 protein</fullName>
    </submittedName>
</protein>
<dbReference type="PROSITE" id="PS50015">
    <property type="entry name" value="SAP_B"/>
    <property type="match status" value="1"/>
</dbReference>
<dbReference type="SMART" id="SM00741">
    <property type="entry name" value="SapB"/>
    <property type="match status" value="1"/>
</dbReference>
<gene>
    <name evidence="4" type="primary">jg22965</name>
    <name evidence="4" type="ORF">PAEG_LOCUS3134</name>
</gene>
<comment type="caution">
    <text evidence="4">The sequence shown here is derived from an EMBL/GenBank/DDBJ whole genome shotgun (WGS) entry which is preliminary data.</text>
</comment>
<dbReference type="InterPro" id="IPR008138">
    <property type="entry name" value="SapB_2"/>
</dbReference>
<dbReference type="InterPro" id="IPR008373">
    <property type="entry name" value="Saposin"/>
</dbReference>
<proteinExistence type="predicted"/>
<keyword evidence="2" id="KW-0325">Glycoprotein</keyword>
<dbReference type="GO" id="GO:0005764">
    <property type="term" value="C:lysosome"/>
    <property type="evidence" value="ECO:0007669"/>
    <property type="project" value="InterPro"/>
</dbReference>
<evidence type="ECO:0000256" key="1">
    <source>
        <dbReference type="ARBA" id="ARBA00023157"/>
    </source>
</evidence>
<dbReference type="InterPro" id="IPR008139">
    <property type="entry name" value="SaposinB_dom"/>
</dbReference>
<dbReference type="PANTHER" id="PTHR11480:SF3">
    <property type="entry name" value="BCDNA.GH08312"/>
    <property type="match status" value="1"/>
</dbReference>